<dbReference type="Proteomes" id="UP000240493">
    <property type="component" value="Unassembled WGS sequence"/>
</dbReference>
<evidence type="ECO:0000256" key="1">
    <source>
        <dbReference type="SAM" id="MobiDB-lite"/>
    </source>
</evidence>
<organism evidence="3 4">
    <name type="scientific">Trichoderma asperellum (strain ATCC 204424 / CBS 433.97 / NBRC 101777)</name>
    <dbReference type="NCBI Taxonomy" id="1042311"/>
    <lineage>
        <taxon>Eukaryota</taxon>
        <taxon>Fungi</taxon>
        <taxon>Dikarya</taxon>
        <taxon>Ascomycota</taxon>
        <taxon>Pezizomycotina</taxon>
        <taxon>Sordariomycetes</taxon>
        <taxon>Hypocreomycetidae</taxon>
        <taxon>Hypocreales</taxon>
        <taxon>Hypocreaceae</taxon>
        <taxon>Trichoderma</taxon>
    </lineage>
</organism>
<feature type="region of interest" description="Disordered" evidence="1">
    <location>
        <begin position="28"/>
        <end position="47"/>
    </location>
</feature>
<dbReference type="InterPro" id="IPR054289">
    <property type="entry name" value="DUF7025"/>
</dbReference>
<evidence type="ECO:0000313" key="3">
    <source>
        <dbReference type="EMBL" id="PTB46009.1"/>
    </source>
</evidence>
<keyword evidence="4" id="KW-1185">Reference proteome</keyword>
<feature type="domain" description="DUF7025" evidence="2">
    <location>
        <begin position="140"/>
        <end position="206"/>
    </location>
</feature>
<dbReference type="EMBL" id="KZ679256">
    <property type="protein sequence ID" value="PTB46009.1"/>
    <property type="molecule type" value="Genomic_DNA"/>
</dbReference>
<dbReference type="Pfam" id="PF22942">
    <property type="entry name" value="DUF7025"/>
    <property type="match status" value="1"/>
</dbReference>
<name>A0A2T3ZMH4_TRIA4</name>
<proteinExistence type="predicted"/>
<gene>
    <name evidence="3" type="ORF">M441DRAFT_207825</name>
</gene>
<dbReference type="OrthoDB" id="10042665at2759"/>
<dbReference type="PANTHER" id="PTHR46411">
    <property type="entry name" value="FAMILY ATPASE, PUTATIVE-RELATED"/>
    <property type="match status" value="1"/>
</dbReference>
<sequence>MASPLMEYMPRSQRLKSPGDERLLLRASSRENSHEGSRDSSVHLESSRKRIAERTTIGGINMIEIRSKYLLDAIKKVNKHPPLQPTKDYFTEQAPYPTLFHHMDDVKREIAQMNSEEADDHLKILHSAIDYIDPIWNERREENFTNDLVSYGMIWKLFRPGDLVLRKDDIGNLWLFVLIKTAYSMFQSKEEEKKKVIFETWYLTWKKLIAILPGSTLCLVAANFLVNGRSNRFLFIQFGIKKT</sequence>
<evidence type="ECO:0000313" key="4">
    <source>
        <dbReference type="Proteomes" id="UP000240493"/>
    </source>
</evidence>
<accession>A0A2T3ZMH4</accession>
<evidence type="ECO:0000259" key="2">
    <source>
        <dbReference type="Pfam" id="PF22942"/>
    </source>
</evidence>
<reference evidence="3 4" key="1">
    <citation type="submission" date="2016-07" db="EMBL/GenBank/DDBJ databases">
        <title>Multiple horizontal gene transfer events from other fungi enriched the ability of initially mycotrophic Trichoderma (Ascomycota) to feed on dead plant biomass.</title>
        <authorList>
            <consortium name="DOE Joint Genome Institute"/>
            <person name="Aerts A."/>
            <person name="Atanasova L."/>
            <person name="Chenthamara K."/>
            <person name="Zhang J."/>
            <person name="Grujic M."/>
            <person name="Henrissat B."/>
            <person name="Kuo A."/>
            <person name="Salamov A."/>
            <person name="Lipzen A."/>
            <person name="Labutti K."/>
            <person name="Barry K."/>
            <person name="Miao Y."/>
            <person name="Rahimi M.J."/>
            <person name="Shen Q."/>
            <person name="Grigoriev I.V."/>
            <person name="Kubicek C.P."/>
            <person name="Druzhinina I.S."/>
        </authorList>
    </citation>
    <scope>NUCLEOTIDE SEQUENCE [LARGE SCALE GENOMIC DNA]</scope>
    <source>
        <strain evidence="3 4">CBS 433.97</strain>
    </source>
</reference>
<dbReference type="PANTHER" id="PTHR46411:SF4">
    <property type="entry name" value="AAA+ ATPASE DOMAIN-CONTAINING PROTEIN"/>
    <property type="match status" value="1"/>
</dbReference>
<dbReference type="AlphaFoldDB" id="A0A2T3ZMH4"/>
<protein>
    <recommendedName>
        <fullName evidence="2">DUF7025 domain-containing protein</fullName>
    </recommendedName>
</protein>